<dbReference type="Pfam" id="PF01040">
    <property type="entry name" value="UbiA"/>
    <property type="match status" value="1"/>
</dbReference>
<gene>
    <name evidence="6" type="primary">ubiA</name>
    <name evidence="6" type="ordered locus">TTX_1501</name>
</gene>
<dbReference type="InterPro" id="IPR000537">
    <property type="entry name" value="UbiA_prenyltransferase"/>
</dbReference>
<keyword evidence="7" id="KW-1185">Reference proteome</keyword>
<protein>
    <submittedName>
        <fullName evidence="6">Prenyltransferase family protein</fullName>
        <ecNumber evidence="6">2.5.1.-</ecNumber>
    </submittedName>
</protein>
<evidence type="ECO:0000313" key="6">
    <source>
        <dbReference type="EMBL" id="CCC82130.1"/>
    </source>
</evidence>
<dbReference type="Gene3D" id="1.10.357.140">
    <property type="entry name" value="UbiA prenyltransferase"/>
    <property type="match status" value="1"/>
</dbReference>
<sequence>MKSYWALIRGEHGVLTAVSSVASYLLAGGRSALYAGLIGGSAFLAEAALFAHNDLANQAEDRVNRPNAPLVTGKVSQRAAKVLVVSSAMAGLAMASALSAPALLIYIAALALGFFYNIKGKRVPLLGNLIVAFLTSMVYLYGMEAAYSQNIYLLLLFIASFLANIGREFVKSAIDYHGDRAVGIRTVAAILGPGRAASLGAYFTLASASVGLYLFYVLVRAELLVLAAGVAITTVLLLYYSIICLRGSWSKYRTGTLFAFGVTLVTLLLQGILTVMIGSFTP</sequence>
<feature type="transmembrane region" description="Helical" evidence="5">
    <location>
        <begin position="199"/>
        <end position="218"/>
    </location>
</feature>
<feature type="transmembrane region" description="Helical" evidence="5">
    <location>
        <begin position="147"/>
        <end position="165"/>
    </location>
</feature>
<dbReference type="EMBL" id="FN869859">
    <property type="protein sequence ID" value="CCC82130.1"/>
    <property type="molecule type" value="Genomic_DNA"/>
</dbReference>
<dbReference type="HOGENOM" id="CLU_073311_1_1_2"/>
<evidence type="ECO:0000256" key="1">
    <source>
        <dbReference type="ARBA" id="ARBA00004651"/>
    </source>
</evidence>
<organism evidence="6 7">
    <name type="scientific">Thermoproteus tenax (strain ATCC 35583 / DSM 2078 / JCM 9277 / NBRC 100435 / Kra 1)</name>
    <dbReference type="NCBI Taxonomy" id="768679"/>
    <lineage>
        <taxon>Archaea</taxon>
        <taxon>Thermoproteota</taxon>
        <taxon>Thermoprotei</taxon>
        <taxon>Thermoproteales</taxon>
        <taxon>Thermoproteaceae</taxon>
        <taxon>Thermoproteus</taxon>
    </lineage>
</organism>
<dbReference type="PANTHER" id="PTHR42723:SF1">
    <property type="entry name" value="CHLOROPHYLL SYNTHASE, CHLOROPLASTIC"/>
    <property type="match status" value="1"/>
</dbReference>
<dbReference type="Proteomes" id="UP000002654">
    <property type="component" value="Chromosome"/>
</dbReference>
<feature type="transmembrane region" description="Helical" evidence="5">
    <location>
        <begin position="224"/>
        <end position="245"/>
    </location>
</feature>
<dbReference type="GO" id="GO:0005886">
    <property type="term" value="C:plasma membrane"/>
    <property type="evidence" value="ECO:0007669"/>
    <property type="project" value="UniProtKB-SubCell"/>
</dbReference>
<proteinExistence type="predicted"/>
<dbReference type="RefSeq" id="WP_014127384.1">
    <property type="nucleotide sequence ID" value="NC_016070.1"/>
</dbReference>
<dbReference type="OrthoDB" id="11851at2157"/>
<comment type="subcellular location">
    <subcellularLocation>
        <location evidence="1">Cell membrane</location>
        <topology evidence="1">Multi-pass membrane protein</topology>
    </subcellularLocation>
</comment>
<keyword evidence="4 5" id="KW-0472">Membrane</keyword>
<feature type="transmembrane region" description="Helical" evidence="5">
    <location>
        <begin position="257"/>
        <end position="280"/>
    </location>
</feature>
<keyword evidence="2 5" id="KW-0812">Transmembrane</keyword>
<dbReference type="eggNOG" id="arCOG00476">
    <property type="taxonomic scope" value="Archaea"/>
</dbReference>
<reference evidence="6 7" key="1">
    <citation type="journal article" date="2011" name="PLoS ONE">
        <title>The complete genome sequence of Thermoproteus tenax: a physiologically versatile member of the Crenarchaeota.</title>
        <authorList>
            <person name="Siebers B."/>
            <person name="Zaparty M."/>
            <person name="Raddatz G."/>
            <person name="Tjaden B."/>
            <person name="Albers S.V."/>
            <person name="Bell S.D."/>
            <person name="Blombach F."/>
            <person name="Kletzin A."/>
            <person name="Kyrpides N."/>
            <person name="Lanz C."/>
            <person name="Plagens A."/>
            <person name="Rampp M."/>
            <person name="Rosinus A."/>
            <person name="von Jan M."/>
            <person name="Makarova K.S."/>
            <person name="Klenk H.P."/>
            <person name="Schuster S.C."/>
            <person name="Hensel R."/>
        </authorList>
    </citation>
    <scope>NUCLEOTIDE SEQUENCE [LARGE SCALE GENOMIC DNA]</scope>
    <source>
        <strain evidence="7">ATCC 35583 / DSM 2078 / JCM 9277 / NBRC 100435 / Kra 1</strain>
    </source>
</reference>
<dbReference type="InterPro" id="IPR050475">
    <property type="entry name" value="Prenyltransferase_related"/>
</dbReference>
<dbReference type="EC" id="2.5.1.-" evidence="6"/>
<feature type="transmembrane region" description="Helical" evidence="5">
    <location>
        <begin position="92"/>
        <end position="116"/>
    </location>
</feature>
<dbReference type="InterPro" id="IPR044878">
    <property type="entry name" value="UbiA_sf"/>
</dbReference>
<dbReference type="GO" id="GO:0016765">
    <property type="term" value="F:transferase activity, transferring alkyl or aryl (other than methyl) groups"/>
    <property type="evidence" value="ECO:0007669"/>
    <property type="project" value="InterPro"/>
</dbReference>
<feature type="transmembrane region" description="Helical" evidence="5">
    <location>
        <begin position="123"/>
        <end position="141"/>
    </location>
</feature>
<dbReference type="PaxDb" id="768679-TTX_1501"/>
<dbReference type="KEGG" id="ttn:TTX_1501"/>
<evidence type="ECO:0000256" key="5">
    <source>
        <dbReference type="SAM" id="Phobius"/>
    </source>
</evidence>
<dbReference type="STRING" id="768679.TTX_1501"/>
<evidence type="ECO:0000256" key="2">
    <source>
        <dbReference type="ARBA" id="ARBA00022692"/>
    </source>
</evidence>
<dbReference type="GeneID" id="11262382"/>
<dbReference type="PATRIC" id="fig|768679.9.peg.1522"/>
<dbReference type="PANTHER" id="PTHR42723">
    <property type="entry name" value="CHLOROPHYLL SYNTHASE"/>
    <property type="match status" value="1"/>
</dbReference>
<dbReference type="AlphaFoldDB" id="G4RKN5"/>
<evidence type="ECO:0000256" key="3">
    <source>
        <dbReference type="ARBA" id="ARBA00022989"/>
    </source>
</evidence>
<evidence type="ECO:0000256" key="4">
    <source>
        <dbReference type="ARBA" id="ARBA00023136"/>
    </source>
</evidence>
<keyword evidence="3 5" id="KW-1133">Transmembrane helix</keyword>
<dbReference type="CDD" id="cd13961">
    <property type="entry name" value="PT_UbiA_DGGGPS"/>
    <property type="match status" value="1"/>
</dbReference>
<evidence type="ECO:0000313" key="7">
    <source>
        <dbReference type="Proteomes" id="UP000002654"/>
    </source>
</evidence>
<name>G4RKN5_THETK</name>
<accession>G4RKN5</accession>
<keyword evidence="6" id="KW-0808">Transferase</keyword>